<evidence type="ECO:0000256" key="2">
    <source>
        <dbReference type="SAM" id="MobiDB-lite"/>
    </source>
</evidence>
<proteinExistence type="predicted"/>
<feature type="compositionally biased region" description="Basic and acidic residues" evidence="2">
    <location>
        <begin position="9"/>
        <end position="21"/>
    </location>
</feature>
<gene>
    <name evidence="5" type="ORF">R1flu_007269</name>
</gene>
<evidence type="ECO:0000313" key="6">
    <source>
        <dbReference type="Proteomes" id="UP001605036"/>
    </source>
</evidence>
<accession>A0ABD1YYM5</accession>
<dbReference type="EMBL" id="JBHFFA010000003">
    <property type="protein sequence ID" value="KAL2635790.1"/>
    <property type="molecule type" value="Genomic_DNA"/>
</dbReference>
<feature type="compositionally biased region" description="Polar residues" evidence="2">
    <location>
        <begin position="408"/>
        <end position="419"/>
    </location>
</feature>
<dbReference type="Gene3D" id="3.10.590.10">
    <property type="entry name" value="ph1033 like domains"/>
    <property type="match status" value="1"/>
</dbReference>
<evidence type="ECO:0000256" key="1">
    <source>
        <dbReference type="PROSITE-ProRule" id="PRU00520"/>
    </source>
</evidence>
<dbReference type="CDD" id="cd21134">
    <property type="entry name" value="YTH"/>
    <property type="match status" value="1"/>
</dbReference>
<comment type="caution">
    <text evidence="5">The sequence shown here is derived from an EMBL/GenBank/DDBJ whole genome shotgun (WGS) entry which is preliminary data.</text>
</comment>
<evidence type="ECO:0008006" key="7">
    <source>
        <dbReference type="Google" id="ProtNLM"/>
    </source>
</evidence>
<dbReference type="PANTHER" id="PTHR12357">
    <property type="entry name" value="YTH YT521-B HOMOLOGY DOMAIN-CONTAINING"/>
    <property type="match status" value="1"/>
</dbReference>
<name>A0ABD1YYM5_9MARC</name>
<feature type="region of interest" description="Disordered" evidence="2">
    <location>
        <begin position="1"/>
        <end position="159"/>
    </location>
</feature>
<feature type="domain" description="YTH" evidence="3">
    <location>
        <begin position="178"/>
        <end position="313"/>
    </location>
</feature>
<reference evidence="5 6" key="1">
    <citation type="submission" date="2024-09" db="EMBL/GenBank/DDBJ databases">
        <title>Chromosome-scale assembly of Riccia fluitans.</title>
        <authorList>
            <person name="Paukszto L."/>
            <person name="Sawicki J."/>
            <person name="Karawczyk K."/>
            <person name="Piernik-Szablinska J."/>
            <person name="Szczecinska M."/>
            <person name="Mazdziarz M."/>
        </authorList>
    </citation>
    <scope>NUCLEOTIDE SEQUENCE [LARGE SCALE GENOMIC DNA]</scope>
    <source>
        <strain evidence="5">Rf_01</strain>
        <tissue evidence="5">Aerial parts of the thallus</tissue>
    </source>
</reference>
<dbReference type="PROSITE" id="PS51160">
    <property type="entry name" value="ACYLPHOSPHATASE_3"/>
    <property type="match status" value="1"/>
</dbReference>
<sequence>MGVKGTSRQSKDSNDASDGVRDPANGEASTSSNRALEKGLASSRRRVENVLDDVMGDPEDFRDFEVSDGESDGGRWEDAVREALDNEEAGTGASHEDVREAEGACSKESHEVSSRKDDEKHELPRKGPSVDPSSSRDAECPGQKAKGLGKKGIDRQPGCELPVHESRICKQQGKAHQTRYFIIKSLNHHNIVKSIENGIWATQAMNEPVLNEAYETSKRVLLIFSVNMSGHFQGYAQMASPIGRRRANVWTEGNEGANPWGGSFRVEWLRLHDLPFQKTVHLKNPLNFFKPVKISRDCQELTQEIGDELCGLIDDGADREGKPKRKVLLADITAHPTKKQRPDTVGMPPDVAFGQAILPGPAGGPHLPYFHSGSASDSFPSTEGLDPVSRSFSNGVRGGPSSRLRVSGSKSPHPTISDQSMDRDRDRDRECRRRQRERPVDSERPRETRSSSSGRSGGDAAVEEDLLNMTYEEYLQRHGRAKDYNGYRQGAGSFAYHQGSPSYGRNWTGKNPRTGSSDDQYSNYIANWYSRQGPAPAGDGFLASWPSTSF</sequence>
<feature type="compositionally biased region" description="Basic and acidic residues" evidence="2">
    <location>
        <begin position="420"/>
        <end position="449"/>
    </location>
</feature>
<protein>
    <recommendedName>
        <fullName evidence="7">YTH domain-containing protein</fullName>
    </recommendedName>
</protein>
<keyword evidence="6" id="KW-1185">Reference proteome</keyword>
<feature type="compositionally biased region" description="Basic and acidic residues" evidence="2">
    <location>
        <begin position="72"/>
        <end position="84"/>
    </location>
</feature>
<feature type="domain" description="Acylphosphatase-like" evidence="4">
    <location>
        <begin position="1"/>
        <end position="68"/>
    </location>
</feature>
<evidence type="ECO:0000259" key="3">
    <source>
        <dbReference type="PROSITE" id="PS50882"/>
    </source>
</evidence>
<dbReference type="Pfam" id="PF04146">
    <property type="entry name" value="YTH"/>
    <property type="match status" value="1"/>
</dbReference>
<dbReference type="PANTHER" id="PTHR12357:SF3">
    <property type="entry name" value="YTH DOMAIN-CONTAINING PROTEIN 1"/>
    <property type="match status" value="1"/>
</dbReference>
<evidence type="ECO:0000313" key="5">
    <source>
        <dbReference type="EMBL" id="KAL2635790.1"/>
    </source>
</evidence>
<dbReference type="AlphaFoldDB" id="A0ABD1YYM5"/>
<feature type="region of interest" description="Disordered" evidence="2">
    <location>
        <begin position="334"/>
        <end position="462"/>
    </location>
</feature>
<dbReference type="InterPro" id="IPR001792">
    <property type="entry name" value="Acylphosphatase-like_dom"/>
</dbReference>
<dbReference type="Proteomes" id="UP001605036">
    <property type="component" value="Unassembled WGS sequence"/>
</dbReference>
<dbReference type="PROSITE" id="PS50882">
    <property type="entry name" value="YTH"/>
    <property type="match status" value="1"/>
</dbReference>
<dbReference type="InterPro" id="IPR045168">
    <property type="entry name" value="YTH_prot"/>
</dbReference>
<evidence type="ECO:0000259" key="4">
    <source>
        <dbReference type="PROSITE" id="PS51160"/>
    </source>
</evidence>
<dbReference type="InterPro" id="IPR007275">
    <property type="entry name" value="YTH_domain"/>
</dbReference>
<comment type="caution">
    <text evidence="1">Lacks conserved residue(s) required for the propagation of feature annotation.</text>
</comment>
<feature type="compositionally biased region" description="Basic and acidic residues" evidence="2">
    <location>
        <begin position="94"/>
        <end position="125"/>
    </location>
</feature>
<organism evidence="5 6">
    <name type="scientific">Riccia fluitans</name>
    <dbReference type="NCBI Taxonomy" id="41844"/>
    <lineage>
        <taxon>Eukaryota</taxon>
        <taxon>Viridiplantae</taxon>
        <taxon>Streptophyta</taxon>
        <taxon>Embryophyta</taxon>
        <taxon>Marchantiophyta</taxon>
        <taxon>Marchantiopsida</taxon>
        <taxon>Marchantiidae</taxon>
        <taxon>Marchantiales</taxon>
        <taxon>Ricciaceae</taxon>
        <taxon>Riccia</taxon>
    </lineage>
</organism>